<dbReference type="STRING" id="644352.J3NS43"/>
<evidence type="ECO:0000313" key="13">
    <source>
        <dbReference type="EMBL" id="EJT78999.1"/>
    </source>
</evidence>
<dbReference type="Pfam" id="PF03372">
    <property type="entry name" value="Exo_endo_phos"/>
    <property type="match status" value="1"/>
</dbReference>
<keyword evidence="4" id="KW-0507">mRNA processing</keyword>
<evidence type="ECO:0000256" key="2">
    <source>
        <dbReference type="ARBA" id="ARBA00010912"/>
    </source>
</evidence>
<evidence type="ECO:0000256" key="9">
    <source>
        <dbReference type="SAM" id="MobiDB-lite"/>
    </source>
</evidence>
<dbReference type="eggNOG" id="KOG2245">
    <property type="taxonomic scope" value="Eukaryota"/>
</dbReference>
<dbReference type="GO" id="GO:0031123">
    <property type="term" value="P:RNA 3'-end processing"/>
    <property type="evidence" value="ECO:0007669"/>
    <property type="project" value="InterPro"/>
</dbReference>
<dbReference type="EC" id="2.7.7.19" evidence="3"/>
<feature type="compositionally biased region" description="Basic residues" evidence="9">
    <location>
        <begin position="1154"/>
        <end position="1163"/>
    </location>
</feature>
<dbReference type="AlphaFoldDB" id="J3NS43"/>
<accession>J3NS43</accession>
<keyword evidence="8" id="KW-0539">Nucleus</keyword>
<dbReference type="GeneID" id="20344548"/>
<evidence type="ECO:0000313" key="15">
    <source>
        <dbReference type="Proteomes" id="UP000006039"/>
    </source>
</evidence>
<dbReference type="Pfam" id="PF04457">
    <property type="entry name" value="MJ1316"/>
    <property type="match status" value="1"/>
</dbReference>
<evidence type="ECO:0000256" key="5">
    <source>
        <dbReference type="ARBA" id="ARBA00022679"/>
    </source>
</evidence>
<keyword evidence="5" id="KW-0808">Transferase</keyword>
<dbReference type="InterPro" id="IPR036691">
    <property type="entry name" value="Endo/exonu/phosph_ase_sf"/>
</dbReference>
<feature type="compositionally biased region" description="Acidic residues" evidence="9">
    <location>
        <begin position="1119"/>
        <end position="1146"/>
    </location>
</feature>
<proteinExistence type="inferred from homology"/>
<sequence length="1263" mass="138432">MASVEPSAPEALQPISTSSHGTALCIIPPRDLWPSVDRLRALYDKAHKKWPPHLNLVYPFAKVESLERAADEIGAGLESWRRQTGDDSKPKIRLDSADVFPHRRDNTIFRCDSDEDRRRALQETRATVLAALGQTDSASHHRLHMTVAQSDDLGASAHKFLYEKVKLLPKMEWEVDTLHILVRERTTLENGASSSVMKAWGTVDLGTGAVSRFPTPQGFYEEDAPGATEEEEENDASVALGARLPPSPSFAYDEDARVWKRRSPRAAHAQRVVPRELRVSSYNVLAEFLHPPAQDRYPALVRNILSRQGSAEILVLQEVTDDFLVYLLQDESVRAAYPFVSHGPPCQDDLEPLPSFLNMVVLSSWPFEWEAVPFARRHKGAIVATFPGLARWEDGECLALAVAAVHLTHGLTDGAVAAKRGELQRVLAHLADTYEGHPWVLAGDFNMTTSAHTVSAALKKGDISSQTAAYLAGFDTMLDQAGLVDTWAASGGGAGSGGHDADEAGATFDPSLNKLAGQMVGNGLGNRPQRYDRILFRGEGMLDVAGFNMFGLVDEAAAAQTSDGAAERAVYGSDHWGIRCSLRLEAGMASGDATTSEISSLVVAVEPRKASGALEDVQLLRDSLSALGAFPTEDEAARRQEAFELLRDLILENPTGTEVTDGASAAARPRPPLVVTSVGSYGLGVWTPSSDIDVMCIGPYSSAVFMALAVQRIRKAGARGFKLVRRVRANTGTMLELEVQGVKMDLQYCAATSVAEGWPAVLDRPASDPVFSLPAQTLGKLKAARDLDYLRRSLPDLAKFRLAHRAVRTWARTRGIYSVRFGYLGGIQISVLLARVCKSLARDAGPGLSVADILVTFFHHYAAFDWQQNLAFDPFFHNKKLSYHRTFREPLAILGFFPPMLNTSHAATIPSVRAMAGEFRRAAALLASEDVTWDAFFRGGGPTTVPGPLSATLPSGAADFLASYKSFVKLELSYWGISLPRGAQFVGWFESRCPLILVDVSRRLPNVLARMWPERFVDAAAAAASAGDGQESDREYQGCYLVGLEHQQQQDSEGGTPSKEDQRAAGGTLQSLLQRFEELIRGDAKYYDSNCMWMSASVVRRDDLGGLAVDGREWGEFTAGDDEEDEEDEDEDTDRDGDDDSLEDDLAALSVSRKERKKKKGRKVRDAASSSASRPGGSGAKFRAAADVISRLRWDPSLDSSDYIVGYEDRFKGAMERSLDAWKSEQTDEEFIPQHRILYFKRRSDGVIVWERRTRKDELFGSG</sequence>
<dbReference type="GO" id="GO:0003723">
    <property type="term" value="F:RNA binding"/>
    <property type="evidence" value="ECO:0007669"/>
    <property type="project" value="InterPro"/>
</dbReference>
<dbReference type="Gene3D" id="1.10.1410.10">
    <property type="match status" value="1"/>
</dbReference>
<feature type="domain" description="MJ1316 RNA cyclic group end recognition" evidence="11">
    <location>
        <begin position="1182"/>
        <end position="1252"/>
    </location>
</feature>
<feature type="domain" description="Endonuclease/exonuclease/phosphatase" evidence="10">
    <location>
        <begin position="281"/>
        <end position="575"/>
    </location>
</feature>
<comment type="subcellular location">
    <subcellularLocation>
        <location evidence="1">Nucleus</location>
    </subcellularLocation>
</comment>
<organism evidence="13">
    <name type="scientific">Gaeumannomyces tritici (strain R3-111a-1)</name>
    <name type="common">Wheat and barley take-all root rot fungus</name>
    <name type="synonym">Gaeumannomyces graminis var. tritici</name>
    <dbReference type="NCBI Taxonomy" id="644352"/>
    <lineage>
        <taxon>Eukaryota</taxon>
        <taxon>Fungi</taxon>
        <taxon>Dikarya</taxon>
        <taxon>Ascomycota</taxon>
        <taxon>Pezizomycotina</taxon>
        <taxon>Sordariomycetes</taxon>
        <taxon>Sordariomycetidae</taxon>
        <taxon>Magnaporthales</taxon>
        <taxon>Magnaporthaceae</taxon>
        <taxon>Gaeumannomyces</taxon>
    </lineage>
</organism>
<protein>
    <recommendedName>
        <fullName evidence="3">polynucleotide adenylyltransferase</fullName>
        <ecNumber evidence="3">2.7.7.19</ecNumber>
    </recommendedName>
</protein>
<dbReference type="GO" id="GO:0005524">
    <property type="term" value="F:ATP binding"/>
    <property type="evidence" value="ECO:0007669"/>
    <property type="project" value="UniProtKB-KW"/>
</dbReference>
<dbReference type="SUPFAM" id="SSF55003">
    <property type="entry name" value="PAP/Archaeal CCA-adding enzyme, C-terminal domain"/>
    <property type="match status" value="1"/>
</dbReference>
<evidence type="ECO:0000256" key="8">
    <source>
        <dbReference type="ARBA" id="ARBA00023242"/>
    </source>
</evidence>
<evidence type="ECO:0000256" key="6">
    <source>
        <dbReference type="ARBA" id="ARBA00022741"/>
    </source>
</evidence>
<dbReference type="PANTHER" id="PTHR10682">
    <property type="entry name" value="POLY A POLYMERASE"/>
    <property type="match status" value="1"/>
</dbReference>
<keyword evidence="15" id="KW-1185">Reference proteome</keyword>
<dbReference type="RefSeq" id="XP_009220144.1">
    <property type="nucleotide sequence ID" value="XM_009221880.1"/>
</dbReference>
<reference evidence="15" key="1">
    <citation type="submission" date="2010-07" db="EMBL/GenBank/DDBJ databases">
        <title>The genome sequence of Gaeumannomyces graminis var. tritici strain R3-111a-1.</title>
        <authorList>
            <consortium name="The Broad Institute Genome Sequencing Platform"/>
            <person name="Ma L.-J."/>
            <person name="Dead R."/>
            <person name="Young S."/>
            <person name="Zeng Q."/>
            <person name="Koehrsen M."/>
            <person name="Alvarado L."/>
            <person name="Berlin A."/>
            <person name="Chapman S.B."/>
            <person name="Chen Z."/>
            <person name="Freedman E."/>
            <person name="Gellesch M."/>
            <person name="Goldberg J."/>
            <person name="Griggs A."/>
            <person name="Gujja S."/>
            <person name="Heilman E.R."/>
            <person name="Heiman D."/>
            <person name="Hepburn T."/>
            <person name="Howarth C."/>
            <person name="Jen D."/>
            <person name="Larson L."/>
            <person name="Mehta T."/>
            <person name="Neiman D."/>
            <person name="Pearson M."/>
            <person name="Roberts A."/>
            <person name="Saif S."/>
            <person name="Shea T."/>
            <person name="Shenoy N."/>
            <person name="Sisk P."/>
            <person name="Stolte C."/>
            <person name="Sykes S."/>
            <person name="Walk T."/>
            <person name="White J."/>
            <person name="Yandava C."/>
            <person name="Haas B."/>
            <person name="Nusbaum C."/>
            <person name="Birren B."/>
        </authorList>
    </citation>
    <scope>NUCLEOTIDE SEQUENCE [LARGE SCALE GENOMIC DNA]</scope>
    <source>
        <strain evidence="15">R3-111a-1</strain>
    </source>
</reference>
<dbReference type="SUPFAM" id="SSF56219">
    <property type="entry name" value="DNase I-like"/>
    <property type="match status" value="1"/>
</dbReference>
<dbReference type="Proteomes" id="UP000006039">
    <property type="component" value="Unassembled WGS sequence"/>
</dbReference>
<keyword evidence="6" id="KW-0547">Nucleotide-binding</keyword>
<gene>
    <name evidence="14" type="primary">20344548</name>
    <name evidence="13" type="ORF">GGTG_04090</name>
</gene>
<dbReference type="InterPro" id="IPR005135">
    <property type="entry name" value="Endo/exonuclease/phosphatase"/>
</dbReference>
<dbReference type="InterPro" id="IPR009097">
    <property type="entry name" value="Cyclic_Pdiesterase"/>
</dbReference>
<dbReference type="GO" id="GO:0005634">
    <property type="term" value="C:nucleus"/>
    <property type="evidence" value="ECO:0007669"/>
    <property type="project" value="UniProtKB-SubCell"/>
</dbReference>
<evidence type="ECO:0000256" key="1">
    <source>
        <dbReference type="ARBA" id="ARBA00004123"/>
    </source>
</evidence>
<evidence type="ECO:0000256" key="4">
    <source>
        <dbReference type="ARBA" id="ARBA00022664"/>
    </source>
</evidence>
<evidence type="ECO:0000256" key="7">
    <source>
        <dbReference type="ARBA" id="ARBA00022840"/>
    </source>
</evidence>
<evidence type="ECO:0000256" key="3">
    <source>
        <dbReference type="ARBA" id="ARBA00012388"/>
    </source>
</evidence>
<reference evidence="13" key="3">
    <citation type="submission" date="2010-09" db="EMBL/GenBank/DDBJ databases">
        <title>Annotation of Gaeumannomyces graminis var. tritici R3-111a-1.</title>
        <authorList>
            <consortium name="The Broad Institute Genome Sequencing Platform"/>
            <person name="Ma L.-J."/>
            <person name="Dead R."/>
            <person name="Young S.K."/>
            <person name="Zeng Q."/>
            <person name="Gargeya S."/>
            <person name="Fitzgerald M."/>
            <person name="Haas B."/>
            <person name="Abouelleil A."/>
            <person name="Alvarado L."/>
            <person name="Arachchi H.M."/>
            <person name="Berlin A."/>
            <person name="Brown A."/>
            <person name="Chapman S.B."/>
            <person name="Chen Z."/>
            <person name="Dunbar C."/>
            <person name="Freedman E."/>
            <person name="Gearin G."/>
            <person name="Gellesch M."/>
            <person name="Goldberg J."/>
            <person name="Griggs A."/>
            <person name="Gujja S."/>
            <person name="Heiman D."/>
            <person name="Howarth C."/>
            <person name="Larson L."/>
            <person name="Lui A."/>
            <person name="MacDonald P.J.P."/>
            <person name="Mehta T."/>
            <person name="Montmayeur A."/>
            <person name="Murphy C."/>
            <person name="Neiman D."/>
            <person name="Pearson M."/>
            <person name="Priest M."/>
            <person name="Roberts A."/>
            <person name="Saif S."/>
            <person name="Shea T."/>
            <person name="Shenoy N."/>
            <person name="Sisk P."/>
            <person name="Stolte C."/>
            <person name="Sykes S."/>
            <person name="Yandava C."/>
            <person name="Wortman J."/>
            <person name="Nusbaum C."/>
            <person name="Birren B."/>
        </authorList>
    </citation>
    <scope>NUCLEOTIDE SEQUENCE</scope>
    <source>
        <strain evidence="13">R3-111a-1</strain>
    </source>
</reference>
<evidence type="ECO:0000259" key="11">
    <source>
        <dbReference type="Pfam" id="PF04457"/>
    </source>
</evidence>
<dbReference type="InterPro" id="IPR007012">
    <property type="entry name" value="PolA_pol_cen_dom"/>
</dbReference>
<evidence type="ECO:0000313" key="14">
    <source>
        <dbReference type="EnsemblFungi" id="EJT78999"/>
    </source>
</evidence>
<reference evidence="14" key="5">
    <citation type="submission" date="2018-04" db="UniProtKB">
        <authorList>
            <consortium name="EnsemblFungi"/>
        </authorList>
    </citation>
    <scope>IDENTIFICATION</scope>
    <source>
        <strain evidence="14">R3-111a-1</strain>
    </source>
</reference>
<dbReference type="EnsemblFungi" id="EJT78999">
    <property type="protein sequence ID" value="EJT78999"/>
    <property type="gene ID" value="GGTG_04090"/>
</dbReference>
<keyword evidence="7" id="KW-0067">ATP-binding</keyword>
<dbReference type="InterPro" id="IPR043519">
    <property type="entry name" value="NT_sf"/>
</dbReference>
<dbReference type="Gene3D" id="3.60.10.10">
    <property type="entry name" value="Endonuclease/exonuclease/phosphatase"/>
    <property type="match status" value="1"/>
</dbReference>
<dbReference type="GO" id="GO:0006397">
    <property type="term" value="P:mRNA processing"/>
    <property type="evidence" value="ECO:0007669"/>
    <property type="project" value="UniProtKB-KW"/>
</dbReference>
<feature type="region of interest" description="Disordered" evidence="9">
    <location>
        <begin position="1112"/>
        <end position="1180"/>
    </location>
</feature>
<evidence type="ECO:0000259" key="12">
    <source>
        <dbReference type="Pfam" id="PF04928"/>
    </source>
</evidence>
<dbReference type="SUPFAM" id="SSF81301">
    <property type="entry name" value="Nucleotidyltransferase"/>
    <property type="match status" value="1"/>
</dbReference>
<dbReference type="OrthoDB" id="10263155at2759"/>
<dbReference type="Gene3D" id="3.90.1140.10">
    <property type="entry name" value="Cyclic phosphodiesterase"/>
    <property type="match status" value="1"/>
</dbReference>
<name>J3NS43_GAET3</name>
<dbReference type="HOGENOM" id="CLU_004292_0_0_1"/>
<evidence type="ECO:0000259" key="10">
    <source>
        <dbReference type="Pfam" id="PF03372"/>
    </source>
</evidence>
<dbReference type="PANTHER" id="PTHR10682:SF23">
    <property type="entry name" value="POLYNUCLEOTIDE ADENYLYLTRANSFERASE"/>
    <property type="match status" value="1"/>
</dbReference>
<dbReference type="Pfam" id="PF13563">
    <property type="entry name" value="2_5_RNA_ligase2"/>
    <property type="match status" value="1"/>
</dbReference>
<dbReference type="InterPro" id="IPR040459">
    <property type="entry name" value="MJ1316"/>
</dbReference>
<reference evidence="13" key="2">
    <citation type="submission" date="2010-07" db="EMBL/GenBank/DDBJ databases">
        <authorList>
            <consortium name="The Broad Institute Genome Sequencing Platform"/>
            <consortium name="Broad Institute Genome Sequencing Center for Infectious Disease"/>
            <person name="Ma L.-J."/>
            <person name="Dead R."/>
            <person name="Young S."/>
            <person name="Zeng Q."/>
            <person name="Koehrsen M."/>
            <person name="Alvarado L."/>
            <person name="Berlin A."/>
            <person name="Chapman S.B."/>
            <person name="Chen Z."/>
            <person name="Freedman E."/>
            <person name="Gellesch M."/>
            <person name="Goldberg J."/>
            <person name="Griggs A."/>
            <person name="Gujja S."/>
            <person name="Heilman E.R."/>
            <person name="Heiman D."/>
            <person name="Hepburn T."/>
            <person name="Howarth C."/>
            <person name="Jen D."/>
            <person name="Larson L."/>
            <person name="Mehta T."/>
            <person name="Neiman D."/>
            <person name="Pearson M."/>
            <person name="Roberts A."/>
            <person name="Saif S."/>
            <person name="Shea T."/>
            <person name="Shenoy N."/>
            <person name="Sisk P."/>
            <person name="Stolte C."/>
            <person name="Sykes S."/>
            <person name="Walk T."/>
            <person name="White J."/>
            <person name="Yandava C."/>
            <person name="Haas B."/>
            <person name="Nusbaum C."/>
            <person name="Birren B."/>
        </authorList>
    </citation>
    <scope>NUCLEOTIDE SEQUENCE</scope>
    <source>
        <strain evidence="13">R3-111a-1</strain>
    </source>
</reference>
<dbReference type="Gene3D" id="3.30.460.10">
    <property type="entry name" value="Beta Polymerase, domain 2"/>
    <property type="match status" value="1"/>
</dbReference>
<comment type="similarity">
    <text evidence="2">Belongs to the poly(A) polymerase family.</text>
</comment>
<dbReference type="SUPFAM" id="SSF55144">
    <property type="entry name" value="LigT-like"/>
    <property type="match status" value="1"/>
</dbReference>
<dbReference type="Pfam" id="PF04928">
    <property type="entry name" value="PAP_central"/>
    <property type="match status" value="1"/>
</dbReference>
<dbReference type="InterPro" id="IPR011068">
    <property type="entry name" value="NuclTrfase_I-like_C"/>
</dbReference>
<dbReference type="GO" id="GO:1990817">
    <property type="term" value="F:poly(A) RNA polymerase activity"/>
    <property type="evidence" value="ECO:0007669"/>
    <property type="project" value="UniProtKB-EC"/>
</dbReference>
<feature type="domain" description="Poly(A) polymerase central" evidence="12">
    <location>
        <begin position="799"/>
        <end position="877"/>
    </location>
</feature>
<dbReference type="SUPFAM" id="SSF81631">
    <property type="entry name" value="PAP/OAS1 substrate-binding domain"/>
    <property type="match status" value="1"/>
</dbReference>
<reference evidence="14" key="4">
    <citation type="journal article" date="2015" name="G3 (Bethesda)">
        <title>Genome sequences of three phytopathogenic species of the Magnaporthaceae family of fungi.</title>
        <authorList>
            <person name="Okagaki L.H."/>
            <person name="Nunes C.C."/>
            <person name="Sailsbery J."/>
            <person name="Clay B."/>
            <person name="Brown D."/>
            <person name="John T."/>
            <person name="Oh Y."/>
            <person name="Young N."/>
            <person name="Fitzgerald M."/>
            <person name="Haas B.J."/>
            <person name="Zeng Q."/>
            <person name="Young S."/>
            <person name="Adiconis X."/>
            <person name="Fan L."/>
            <person name="Levin J.Z."/>
            <person name="Mitchell T.K."/>
            <person name="Okubara P.A."/>
            <person name="Farman M.L."/>
            <person name="Kohn L.M."/>
            <person name="Birren B."/>
            <person name="Ma L.-J."/>
            <person name="Dean R.A."/>
        </authorList>
    </citation>
    <scope>NUCLEOTIDE SEQUENCE</scope>
    <source>
        <strain evidence="14">R3-111a-1</strain>
    </source>
</reference>
<dbReference type="VEuPathDB" id="FungiDB:GGTG_04090"/>
<dbReference type="EMBL" id="GL385396">
    <property type="protein sequence ID" value="EJT78999.1"/>
    <property type="molecule type" value="Genomic_DNA"/>
</dbReference>